<organism evidence="6 7">
    <name type="scientific">Micromonospora orduensis</name>
    <dbReference type="NCBI Taxonomy" id="1420891"/>
    <lineage>
        <taxon>Bacteria</taxon>
        <taxon>Bacillati</taxon>
        <taxon>Actinomycetota</taxon>
        <taxon>Actinomycetes</taxon>
        <taxon>Micromonosporales</taxon>
        <taxon>Micromonosporaceae</taxon>
        <taxon>Micromonospora</taxon>
    </lineage>
</organism>
<dbReference type="InterPro" id="IPR003284">
    <property type="entry name" value="Sal_SpvB"/>
</dbReference>
<dbReference type="SUPFAM" id="SSF69318">
    <property type="entry name" value="Integrin alpha N-terminal domain"/>
    <property type="match status" value="1"/>
</dbReference>
<dbReference type="GO" id="GO:0005737">
    <property type="term" value="C:cytoplasm"/>
    <property type="evidence" value="ECO:0007669"/>
    <property type="project" value="InterPro"/>
</dbReference>
<dbReference type="RefSeq" id="WP_139585371.1">
    <property type="nucleotide sequence ID" value="NZ_VDFY01000165.1"/>
</dbReference>
<name>A0A5C4QLR1_9ACTN</name>
<keyword evidence="7" id="KW-1185">Reference proteome</keyword>
<evidence type="ECO:0008006" key="8">
    <source>
        <dbReference type="Google" id="ProtNLM"/>
    </source>
</evidence>
<sequence>MTSPDSVGGRGRQSIRAGQPIADRHQGPGGRPGAATGTEGTEQGVTIGAAFAPAAPRLEAPTVSLPVAGGAIRGIGETFSADPATGTGSLSVPIASSQGRSGFGPSLSLGYDSGRGNGPFGLGWSLSVPALTRRTDKGLPRYDDTDTFLLSGAEDLVPALTPTGSGRWEPVIDVDPPHAAGYRIERFRPRTEGLFARIERWTRLADGDVHWRSTARDGVTHRYGEDPAARITDPADLRRVFSWLLCRSEDLRGNAISYEYLADSGVGVDLGQAHERHRTEELRTANRYLKRIRYGNRVSTLVEPVPAEDGWLFEVVLDYGEHDPAAPTPAATGPLPVRSDPFSVYRAGFEVRTYRLCRRVLTFHHFPGELGVGSDCLVRSTDFTHVPQGAVGEVLTAVTQRGYRRTGDGGYLVRAMPPVEFSYTPAGLIGEVQEIDADSLANLPAGLGTADASWVDLDGEGIAGILMTAADAWYYKPNLGDAELGGVRTVPGMPSPALGGSARTRLLDLDGDGRLEAVTFSGPTAGRLARTADGGWEPWQPFASLPAVDVDDPDVRLVDLDGDGHADLLAAEGDSLTWYPSMGPTVSAPASPCRPVPTATTGRGCCSPTPATRCIWRTCRAMGWRIWSGSATAR</sequence>
<dbReference type="OrthoDB" id="9765204at2"/>
<reference evidence="6 7" key="1">
    <citation type="submission" date="2019-06" db="EMBL/GenBank/DDBJ databases">
        <title>Micromonospora ordensis sp. nov., isolated from deep marine sediment.</title>
        <authorList>
            <person name="Veyisoglu A."/>
            <person name="Carro L."/>
            <person name="Klenk H.-P."/>
            <person name="Sahin N."/>
        </authorList>
    </citation>
    <scope>NUCLEOTIDE SEQUENCE [LARGE SCALE GENOMIC DNA]</scope>
    <source>
        <strain evidence="6 7">S2509</strain>
    </source>
</reference>
<keyword evidence="2" id="KW-0964">Secreted</keyword>
<dbReference type="Pfam" id="PF03534">
    <property type="entry name" value="SpvB"/>
    <property type="match status" value="1"/>
</dbReference>
<keyword evidence="4" id="KW-0843">Virulence</keyword>
<evidence type="ECO:0000256" key="4">
    <source>
        <dbReference type="ARBA" id="ARBA00023026"/>
    </source>
</evidence>
<dbReference type="Proteomes" id="UP000306145">
    <property type="component" value="Unassembled WGS sequence"/>
</dbReference>
<feature type="region of interest" description="Disordered" evidence="5">
    <location>
        <begin position="1"/>
        <end position="40"/>
    </location>
</feature>
<evidence type="ECO:0000256" key="2">
    <source>
        <dbReference type="ARBA" id="ARBA00022525"/>
    </source>
</evidence>
<comment type="caution">
    <text evidence="6">The sequence shown here is derived from an EMBL/GenBank/DDBJ whole genome shotgun (WGS) entry which is preliminary data.</text>
</comment>
<evidence type="ECO:0000256" key="3">
    <source>
        <dbReference type="ARBA" id="ARBA00022729"/>
    </source>
</evidence>
<dbReference type="Pfam" id="PF13517">
    <property type="entry name" value="FG-GAP_3"/>
    <property type="match status" value="1"/>
</dbReference>
<dbReference type="AlphaFoldDB" id="A0A5C4QLR1"/>
<evidence type="ECO:0000313" key="7">
    <source>
        <dbReference type="Proteomes" id="UP000306145"/>
    </source>
</evidence>
<evidence type="ECO:0000256" key="1">
    <source>
        <dbReference type="ARBA" id="ARBA00004613"/>
    </source>
</evidence>
<dbReference type="PRINTS" id="PR01341">
    <property type="entry name" value="SALSPVBPROT"/>
</dbReference>
<protein>
    <recommendedName>
        <fullName evidence="8">Toxin</fullName>
    </recommendedName>
</protein>
<evidence type="ECO:0000256" key="5">
    <source>
        <dbReference type="SAM" id="MobiDB-lite"/>
    </source>
</evidence>
<comment type="subcellular location">
    <subcellularLocation>
        <location evidence="1">Secreted</location>
    </subcellularLocation>
</comment>
<proteinExistence type="predicted"/>
<dbReference type="EMBL" id="VDFY01000165">
    <property type="protein sequence ID" value="TNH27811.1"/>
    <property type="molecule type" value="Genomic_DNA"/>
</dbReference>
<evidence type="ECO:0000313" key="6">
    <source>
        <dbReference type="EMBL" id="TNH27811.1"/>
    </source>
</evidence>
<gene>
    <name evidence="6" type="ORF">FHG89_17040</name>
</gene>
<dbReference type="InterPro" id="IPR013517">
    <property type="entry name" value="FG-GAP"/>
</dbReference>
<dbReference type="InterPro" id="IPR028994">
    <property type="entry name" value="Integrin_alpha_N"/>
</dbReference>
<keyword evidence="3" id="KW-0732">Signal</keyword>
<accession>A0A5C4QLR1</accession>
<dbReference type="GO" id="GO:0005576">
    <property type="term" value="C:extracellular region"/>
    <property type="evidence" value="ECO:0007669"/>
    <property type="project" value="UniProtKB-SubCell"/>
</dbReference>